<reference evidence="3 4" key="1">
    <citation type="submission" date="2020-04" db="EMBL/GenBank/DDBJ databases">
        <authorList>
            <person name="Wallbank WR R."/>
            <person name="Pardo Diaz C."/>
            <person name="Kozak K."/>
            <person name="Martin S."/>
            <person name="Jiggins C."/>
            <person name="Moest M."/>
            <person name="Warren A I."/>
            <person name="Byers J.R.P. K."/>
            <person name="Montejo-Kovacevich G."/>
            <person name="Yen C E."/>
        </authorList>
    </citation>
    <scope>NUCLEOTIDE SEQUENCE [LARGE SCALE GENOMIC DNA]</scope>
</reference>
<accession>A0A8S0ZFJ8</accession>
<organism evidence="3 4">
    <name type="scientific">Arctia plantaginis</name>
    <name type="common">Wood tiger moth</name>
    <name type="synonym">Phalaena plantaginis</name>
    <dbReference type="NCBI Taxonomy" id="874455"/>
    <lineage>
        <taxon>Eukaryota</taxon>
        <taxon>Metazoa</taxon>
        <taxon>Ecdysozoa</taxon>
        <taxon>Arthropoda</taxon>
        <taxon>Hexapoda</taxon>
        <taxon>Insecta</taxon>
        <taxon>Pterygota</taxon>
        <taxon>Neoptera</taxon>
        <taxon>Endopterygota</taxon>
        <taxon>Lepidoptera</taxon>
        <taxon>Glossata</taxon>
        <taxon>Ditrysia</taxon>
        <taxon>Noctuoidea</taxon>
        <taxon>Erebidae</taxon>
        <taxon>Arctiinae</taxon>
        <taxon>Arctia</taxon>
    </lineage>
</organism>
<feature type="region of interest" description="Disordered" evidence="1">
    <location>
        <begin position="482"/>
        <end position="504"/>
    </location>
</feature>
<evidence type="ECO:0000259" key="2">
    <source>
        <dbReference type="Pfam" id="PF21787"/>
    </source>
</evidence>
<dbReference type="OrthoDB" id="7180981at2759"/>
<feature type="domain" description="Transposable element P transposase-like RNase H" evidence="2">
    <location>
        <begin position="587"/>
        <end position="708"/>
    </location>
</feature>
<dbReference type="Pfam" id="PF21787">
    <property type="entry name" value="TNP-like_RNaseH_N"/>
    <property type="match status" value="1"/>
</dbReference>
<protein>
    <recommendedName>
        <fullName evidence="2">Transposable element P transposase-like RNase H domain-containing protein</fullName>
    </recommendedName>
</protein>
<comment type="caution">
    <text evidence="3">The sequence shown here is derived from an EMBL/GenBank/DDBJ whole genome shotgun (WGS) entry which is preliminary data.</text>
</comment>
<name>A0A8S0ZFJ8_ARCPL</name>
<proteinExistence type="predicted"/>
<dbReference type="Proteomes" id="UP000494256">
    <property type="component" value="Unassembled WGS sequence"/>
</dbReference>
<dbReference type="InterPro" id="IPR048365">
    <property type="entry name" value="TNP-like_RNaseH_N"/>
</dbReference>
<feature type="compositionally biased region" description="Polar residues" evidence="1">
    <location>
        <begin position="484"/>
        <end position="503"/>
    </location>
</feature>
<dbReference type="EMBL" id="CADEBD010000289">
    <property type="protein sequence ID" value="CAB3232073.1"/>
    <property type="molecule type" value="Genomic_DNA"/>
</dbReference>
<dbReference type="AlphaFoldDB" id="A0A8S0ZFJ8"/>
<sequence length="708" mass="79227">MGVHLNLEILETARQAGQNVLNLRTDAREVLPDYQALPQSIVDYISHIASVITQDGKEIRMNLPATAIPQGPIEVDGVLQPSGSFGPIAANNHNTYECYLTPLITSRRVQASQENNAGYLPLPDAMIPGNLVPNRNMLGFEQIDILGAGANSRLQGIQFPNDDTLEGRYRISTLLQDRVYTVLAEMKDRFKIVEYRRNQNDKGLNIMDKIQHKITAVNLLFVETSGPLNDAQVPLYSRNVAIHGFGAQGSASANQANIECFHRRRIHQGNQMARGFCCTTQQGQPPGGWNATLNDNFNMHGLYAPVLHADYPHLRESHFSSHASAGVRTTALAELDTPEDMQAIAWLGITRPLTVNHLSITKQYGTTTTFLRCIPCSGSQIGQTKSVQLDTLKDVRLCLPAHLTMIDMPTTIDSSEKYQRTERSKYFPKNEEKKIVVKIMPRIYIRKTNRQNWPEEQMQKALDAVRDDLTLERISSEATVLKTMETSEASTSKGSNPSKQNKGTAKYYHQSKNFGNLDALPSTSKILTLSQFREFKKGNRGRRFTLQEKLVSLSITKQSSKGYRFLRKIFKLPSRQILLQLLHQANFKPGINSNTIEQLKKATEAMKLEDKLCILLFDEMSLKPSVAYNERKDRVCGFVTNGDEVYSEYADHAQVFMIRGLLKNYKQPVAYTISQAATKGPELPKQLKAVVTALQGAGLTVVVTVCDK</sequence>
<evidence type="ECO:0000313" key="3">
    <source>
        <dbReference type="EMBL" id="CAB3232073.1"/>
    </source>
</evidence>
<evidence type="ECO:0000256" key="1">
    <source>
        <dbReference type="SAM" id="MobiDB-lite"/>
    </source>
</evidence>
<evidence type="ECO:0000313" key="4">
    <source>
        <dbReference type="Proteomes" id="UP000494256"/>
    </source>
</evidence>
<gene>
    <name evidence="3" type="ORF">APLA_LOCUS5501</name>
</gene>